<reference evidence="3" key="1">
    <citation type="journal article" date="2019" name="Int. J. Syst. Evol. Microbiol.">
        <title>The Global Catalogue of Microorganisms (GCM) 10K type strain sequencing project: providing services to taxonomists for standard genome sequencing and annotation.</title>
        <authorList>
            <consortium name="The Broad Institute Genomics Platform"/>
            <consortium name="The Broad Institute Genome Sequencing Center for Infectious Disease"/>
            <person name="Wu L."/>
            <person name="Ma J."/>
        </authorList>
    </citation>
    <scope>NUCLEOTIDE SEQUENCE [LARGE SCALE GENOMIC DNA]</scope>
    <source>
        <strain evidence="3">JCM 15313</strain>
    </source>
</reference>
<dbReference type="EMBL" id="BAAAPC010000009">
    <property type="protein sequence ID" value="GAA1996218.1"/>
    <property type="molecule type" value="Genomic_DNA"/>
</dbReference>
<sequence length="275" mass="29642">MAVVRELRVFPLKSMGGISLTSAEVCATGLVHDREFMLIRPDRRHISQREAPKLALLRPDYDGVKLTVHAPHAALPLIHAPVDGPVTEVTVHGRPCRGIDQGDAPAAWFSDALGRPCRLVRFTGERRTLRNDGSLRFADGYPLSILSRESLDDLNTRVGSPLPMDRFRPNIVLEGLGAYGEDTVSTLRIGTVEIDLVRPCARCVIINIDQDSARKAPDPLRALAAYRTQAFDGSPEIMFGRLGGPRAPGVITVGDAVRASGSTGDDVSGPSPVAL</sequence>
<dbReference type="SUPFAM" id="SSF141673">
    <property type="entry name" value="MOSC N-terminal domain-like"/>
    <property type="match status" value="1"/>
</dbReference>
<dbReference type="Proteomes" id="UP001501585">
    <property type="component" value="Unassembled WGS sequence"/>
</dbReference>
<dbReference type="Pfam" id="PF03476">
    <property type="entry name" value="MOSC_N"/>
    <property type="match status" value="1"/>
</dbReference>
<keyword evidence="3" id="KW-1185">Reference proteome</keyword>
<dbReference type="RefSeq" id="WP_344162150.1">
    <property type="nucleotide sequence ID" value="NZ_BAAAPC010000009.1"/>
</dbReference>
<evidence type="ECO:0000313" key="3">
    <source>
        <dbReference type="Proteomes" id="UP001501585"/>
    </source>
</evidence>
<dbReference type="InterPro" id="IPR011037">
    <property type="entry name" value="Pyrv_Knase-like_insert_dom_sf"/>
</dbReference>
<dbReference type="InterPro" id="IPR005303">
    <property type="entry name" value="MOCOS_middle"/>
</dbReference>
<evidence type="ECO:0000313" key="2">
    <source>
        <dbReference type="EMBL" id="GAA1996218.1"/>
    </source>
</evidence>
<evidence type="ECO:0000259" key="1">
    <source>
        <dbReference type="PROSITE" id="PS51340"/>
    </source>
</evidence>
<dbReference type="PROSITE" id="PS51340">
    <property type="entry name" value="MOSC"/>
    <property type="match status" value="1"/>
</dbReference>
<feature type="domain" description="MOSC" evidence="1">
    <location>
        <begin position="114"/>
        <end position="260"/>
    </location>
</feature>
<accession>A0ABP5EGS6</accession>
<gene>
    <name evidence="2" type="ORF">GCM10009799_23500</name>
</gene>
<proteinExistence type="predicted"/>
<dbReference type="InterPro" id="IPR005302">
    <property type="entry name" value="MoCF_Sase_C"/>
</dbReference>
<protein>
    <submittedName>
        <fullName evidence="2">MOSC domain-containing protein</fullName>
    </submittedName>
</protein>
<comment type="caution">
    <text evidence="2">The sequence shown here is derived from an EMBL/GenBank/DDBJ whole genome shotgun (WGS) entry which is preliminary data.</text>
</comment>
<name>A0ABP5EGS6_9ACTN</name>
<dbReference type="SUPFAM" id="SSF50800">
    <property type="entry name" value="PK beta-barrel domain-like"/>
    <property type="match status" value="1"/>
</dbReference>
<organism evidence="2 3">
    <name type="scientific">Nocardiopsis rhodophaea</name>
    <dbReference type="NCBI Taxonomy" id="280238"/>
    <lineage>
        <taxon>Bacteria</taxon>
        <taxon>Bacillati</taxon>
        <taxon>Actinomycetota</taxon>
        <taxon>Actinomycetes</taxon>
        <taxon>Streptosporangiales</taxon>
        <taxon>Nocardiopsidaceae</taxon>
        <taxon>Nocardiopsis</taxon>
    </lineage>
</organism>
<dbReference type="PANTHER" id="PTHR14237">
    <property type="entry name" value="MOLYBDOPTERIN COFACTOR SULFURASE MOSC"/>
    <property type="match status" value="1"/>
</dbReference>
<dbReference type="Pfam" id="PF03473">
    <property type="entry name" value="MOSC"/>
    <property type="match status" value="1"/>
</dbReference>
<dbReference type="PANTHER" id="PTHR14237:SF19">
    <property type="entry name" value="MITOCHONDRIAL AMIDOXIME REDUCING COMPONENT 1"/>
    <property type="match status" value="1"/>
</dbReference>